<reference evidence="1 2" key="1">
    <citation type="journal article" date="2020" name="Harmful Algae">
        <title>Molecular and morphological characterization of a novel dihydroanatoxin-a producing Microcoleus species (cyanobacteria) from the Russian River, California, USA.</title>
        <authorList>
            <person name="Conklin K.Y."/>
            <person name="Stancheva R."/>
            <person name="Otten T.G."/>
            <person name="Fadness R."/>
            <person name="Boyer G.L."/>
            <person name="Read B."/>
            <person name="Zhang X."/>
            <person name="Sheath R.G."/>
        </authorList>
    </citation>
    <scope>NUCLEOTIDE SEQUENCE [LARGE SCALE GENOMIC DNA]</scope>
    <source>
        <strain evidence="1 2">PTRS2</strain>
    </source>
</reference>
<gene>
    <name evidence="1" type="ORF">WMG39_25875</name>
</gene>
<dbReference type="EMBL" id="JBBLXS010000554">
    <property type="protein sequence ID" value="MEK0188243.1"/>
    <property type="molecule type" value="Genomic_DNA"/>
</dbReference>
<organism evidence="1 2">
    <name type="scientific">Microcoleus anatoxicus PTRS2</name>
    <dbReference type="NCBI Taxonomy" id="2705321"/>
    <lineage>
        <taxon>Bacteria</taxon>
        <taxon>Bacillati</taxon>
        <taxon>Cyanobacteriota</taxon>
        <taxon>Cyanophyceae</taxon>
        <taxon>Oscillatoriophycideae</taxon>
        <taxon>Oscillatoriales</taxon>
        <taxon>Microcoleaceae</taxon>
        <taxon>Microcoleus</taxon>
        <taxon>Microcoleus anatoxicus</taxon>
    </lineage>
</organism>
<keyword evidence="2" id="KW-1185">Reference proteome</keyword>
<protein>
    <submittedName>
        <fullName evidence="1">Uncharacterized protein</fullName>
    </submittedName>
</protein>
<accession>A0ABU8YVN4</accession>
<name>A0ABU8YVN4_9CYAN</name>
<comment type="caution">
    <text evidence="1">The sequence shown here is derived from an EMBL/GenBank/DDBJ whole genome shotgun (WGS) entry which is preliminary data.</text>
</comment>
<sequence>MSEDNEFSVFISPAQKRSLILSIFSAYYHPQVEKEIIFDSIADFLGYSQQIAALVRS</sequence>
<evidence type="ECO:0000313" key="2">
    <source>
        <dbReference type="Proteomes" id="UP001384579"/>
    </source>
</evidence>
<evidence type="ECO:0000313" key="1">
    <source>
        <dbReference type="EMBL" id="MEK0188243.1"/>
    </source>
</evidence>
<proteinExistence type="predicted"/>
<dbReference type="Proteomes" id="UP001384579">
    <property type="component" value="Unassembled WGS sequence"/>
</dbReference>
<dbReference type="RefSeq" id="WP_340542031.1">
    <property type="nucleotide sequence ID" value="NZ_JBBLXS010000554.1"/>
</dbReference>